<evidence type="ECO:0000313" key="4">
    <source>
        <dbReference type="EMBL" id="MFD2589974.1"/>
    </source>
</evidence>
<evidence type="ECO:0000256" key="1">
    <source>
        <dbReference type="ARBA" id="ARBA00008580"/>
    </source>
</evidence>
<proteinExistence type="inferred from homology"/>
<dbReference type="Proteomes" id="UP001597459">
    <property type="component" value="Unassembled WGS sequence"/>
</dbReference>
<dbReference type="InterPro" id="IPR038296">
    <property type="entry name" value="ParD_sf"/>
</dbReference>
<comment type="caution">
    <text evidence="4">The sequence shown here is derived from an EMBL/GenBank/DDBJ whole genome shotgun (WGS) entry which is preliminary data.</text>
</comment>
<dbReference type="PANTHER" id="PTHR36582:SF2">
    <property type="entry name" value="ANTITOXIN PARD"/>
    <property type="match status" value="1"/>
</dbReference>
<gene>
    <name evidence="4" type="ORF">ACFSTE_03975</name>
</gene>
<name>A0ABW5N754_9FLAO</name>
<keyword evidence="5" id="KW-1185">Reference proteome</keyword>
<dbReference type="EMBL" id="JBHULX010000002">
    <property type="protein sequence ID" value="MFD2589974.1"/>
    <property type="molecule type" value="Genomic_DNA"/>
</dbReference>
<protein>
    <submittedName>
        <fullName evidence="4">Type II toxin-antitoxin system ParD family antitoxin</fullName>
    </submittedName>
</protein>
<dbReference type="SUPFAM" id="SSF47598">
    <property type="entry name" value="Ribbon-helix-helix"/>
    <property type="match status" value="1"/>
</dbReference>
<dbReference type="InterPro" id="IPR010985">
    <property type="entry name" value="Ribbon_hlx_hlx"/>
</dbReference>
<evidence type="ECO:0000313" key="5">
    <source>
        <dbReference type="Proteomes" id="UP001597459"/>
    </source>
</evidence>
<accession>A0ABW5N754</accession>
<organism evidence="4 5">
    <name type="scientific">Aquimarina hainanensis</name>
    <dbReference type="NCBI Taxonomy" id="1578017"/>
    <lineage>
        <taxon>Bacteria</taxon>
        <taxon>Pseudomonadati</taxon>
        <taxon>Bacteroidota</taxon>
        <taxon>Flavobacteriia</taxon>
        <taxon>Flavobacteriales</taxon>
        <taxon>Flavobacteriaceae</taxon>
        <taxon>Aquimarina</taxon>
    </lineage>
</organism>
<reference evidence="5" key="1">
    <citation type="journal article" date="2019" name="Int. J. Syst. Evol. Microbiol.">
        <title>The Global Catalogue of Microorganisms (GCM) 10K type strain sequencing project: providing services to taxonomists for standard genome sequencing and annotation.</title>
        <authorList>
            <consortium name="The Broad Institute Genomics Platform"/>
            <consortium name="The Broad Institute Genome Sequencing Center for Infectious Disease"/>
            <person name="Wu L."/>
            <person name="Ma J."/>
        </authorList>
    </citation>
    <scope>NUCLEOTIDE SEQUENCE [LARGE SCALE GENOMIC DNA]</scope>
    <source>
        <strain evidence="5">KCTC 42423</strain>
    </source>
</reference>
<sequence>MNINFSQEQEEFMPKQVSSGEYQNNNEVIRDPLKLHSTCREKVIKDLRKEIEEGLSSPDSTRSMQDIIDSKKQG</sequence>
<comment type="similarity">
    <text evidence="1">Belongs to the ParD antitoxin family.</text>
</comment>
<dbReference type="NCBIfam" id="TIGR02606">
    <property type="entry name" value="antidote_CC2985"/>
    <property type="match status" value="1"/>
</dbReference>
<dbReference type="RefSeq" id="WP_378256076.1">
    <property type="nucleotide sequence ID" value="NZ_JBHSJV010000001.1"/>
</dbReference>
<evidence type="ECO:0000256" key="3">
    <source>
        <dbReference type="SAM" id="MobiDB-lite"/>
    </source>
</evidence>
<feature type="region of interest" description="Disordered" evidence="3">
    <location>
        <begin position="53"/>
        <end position="74"/>
    </location>
</feature>
<keyword evidence="2" id="KW-1277">Toxin-antitoxin system</keyword>
<dbReference type="InterPro" id="IPR022789">
    <property type="entry name" value="ParD"/>
</dbReference>
<dbReference type="PANTHER" id="PTHR36582">
    <property type="entry name" value="ANTITOXIN PARD"/>
    <property type="match status" value="1"/>
</dbReference>
<evidence type="ECO:0000256" key="2">
    <source>
        <dbReference type="ARBA" id="ARBA00022649"/>
    </source>
</evidence>
<dbReference type="Pfam" id="PF03693">
    <property type="entry name" value="ParD_antitoxin"/>
    <property type="match status" value="1"/>
</dbReference>
<dbReference type="Gene3D" id="6.10.10.120">
    <property type="entry name" value="Antitoxin ParD1-like"/>
    <property type="match status" value="1"/>
</dbReference>